<dbReference type="STRING" id="1802538.A2382_04340"/>
<dbReference type="PROSITE" id="PS51061">
    <property type="entry name" value="R3H"/>
    <property type="match status" value="1"/>
</dbReference>
<dbReference type="InterPro" id="IPR038008">
    <property type="entry name" value="Jag_KH"/>
</dbReference>
<gene>
    <name evidence="2" type="ORF">A2382_04340</name>
</gene>
<dbReference type="InterPro" id="IPR039247">
    <property type="entry name" value="KhpB"/>
</dbReference>
<organism evidence="2 3">
    <name type="scientific">Candidatus Woesebacteria bacterium RIFOXYB1_FULL_38_16</name>
    <dbReference type="NCBI Taxonomy" id="1802538"/>
    <lineage>
        <taxon>Bacteria</taxon>
        <taxon>Candidatus Woeseibacteriota</taxon>
    </lineage>
</organism>
<accession>A0A1F8CVF1</accession>
<dbReference type="EMBL" id="MGHY01000007">
    <property type="protein sequence ID" value="OGM79799.1"/>
    <property type="molecule type" value="Genomic_DNA"/>
</dbReference>
<name>A0A1F8CVF1_9BACT</name>
<dbReference type="InterPro" id="IPR036867">
    <property type="entry name" value="R3H_dom_sf"/>
</dbReference>
<dbReference type="InterPro" id="IPR034079">
    <property type="entry name" value="R3H_KhpB"/>
</dbReference>
<dbReference type="InterPro" id="IPR015946">
    <property type="entry name" value="KH_dom-like_a/b"/>
</dbReference>
<feature type="domain" description="R3H" evidence="1">
    <location>
        <begin position="93"/>
        <end position="158"/>
    </location>
</feature>
<protein>
    <recommendedName>
        <fullName evidence="1">R3H domain-containing protein</fullName>
    </recommendedName>
</protein>
<proteinExistence type="predicted"/>
<dbReference type="AlphaFoldDB" id="A0A1F8CVF1"/>
<dbReference type="Gene3D" id="3.30.1370.50">
    <property type="entry name" value="R3H-like domain"/>
    <property type="match status" value="1"/>
</dbReference>
<dbReference type="Gene3D" id="3.30.300.20">
    <property type="match status" value="1"/>
</dbReference>
<comment type="caution">
    <text evidence="2">The sequence shown here is derived from an EMBL/GenBank/DDBJ whole genome shotgun (WGS) entry which is preliminary data.</text>
</comment>
<dbReference type="SUPFAM" id="SSF82708">
    <property type="entry name" value="R3H domain"/>
    <property type="match status" value="1"/>
</dbReference>
<dbReference type="Proteomes" id="UP000178999">
    <property type="component" value="Unassembled WGS sequence"/>
</dbReference>
<dbReference type="InterPro" id="IPR001374">
    <property type="entry name" value="R3H_dom"/>
</dbReference>
<dbReference type="Pfam" id="PF13083">
    <property type="entry name" value="KH_KhpA-B"/>
    <property type="match status" value="1"/>
</dbReference>
<dbReference type="CDD" id="cd02414">
    <property type="entry name" value="KH-II_Jag"/>
    <property type="match status" value="1"/>
</dbReference>
<dbReference type="SMART" id="SM00393">
    <property type="entry name" value="R3H"/>
    <property type="match status" value="1"/>
</dbReference>
<dbReference type="PANTHER" id="PTHR35800:SF1">
    <property type="entry name" value="RNA-BINDING PROTEIN KHPB"/>
    <property type="match status" value="1"/>
</dbReference>
<dbReference type="Pfam" id="PF01424">
    <property type="entry name" value="R3H"/>
    <property type="match status" value="1"/>
</dbReference>
<reference evidence="2 3" key="1">
    <citation type="journal article" date="2016" name="Nat. Commun.">
        <title>Thousands of microbial genomes shed light on interconnected biogeochemical processes in an aquifer system.</title>
        <authorList>
            <person name="Anantharaman K."/>
            <person name="Brown C.T."/>
            <person name="Hug L.A."/>
            <person name="Sharon I."/>
            <person name="Castelle C.J."/>
            <person name="Probst A.J."/>
            <person name="Thomas B.C."/>
            <person name="Singh A."/>
            <person name="Wilkins M.J."/>
            <person name="Karaoz U."/>
            <person name="Brodie E.L."/>
            <person name="Williams K.H."/>
            <person name="Hubbard S.S."/>
            <person name="Banfield J.F."/>
        </authorList>
    </citation>
    <scope>NUCLEOTIDE SEQUENCE [LARGE SCALE GENOMIC DNA]</scope>
</reference>
<sequence>MTKTIDLEKETKKLTEKLLSLLNVEATVVVSEIESKEKEKSISVEIETKDESGLLIGAHGINLNAIQSFLALTLRQKTGEWIMVSVDVGQWRARHEDYLNQLAVQASDRARLTKEPQYLYNLTPAQRRIIHMHLSSENDITTESEGEGENRYLIVKVK</sequence>
<evidence type="ECO:0000313" key="2">
    <source>
        <dbReference type="EMBL" id="OGM79799.1"/>
    </source>
</evidence>
<dbReference type="CDD" id="cd02644">
    <property type="entry name" value="R3H_jag"/>
    <property type="match status" value="1"/>
</dbReference>
<dbReference type="GO" id="GO:0003723">
    <property type="term" value="F:RNA binding"/>
    <property type="evidence" value="ECO:0007669"/>
    <property type="project" value="InterPro"/>
</dbReference>
<evidence type="ECO:0000313" key="3">
    <source>
        <dbReference type="Proteomes" id="UP000178999"/>
    </source>
</evidence>
<dbReference type="PANTHER" id="PTHR35800">
    <property type="entry name" value="PROTEIN JAG"/>
    <property type="match status" value="1"/>
</dbReference>
<evidence type="ECO:0000259" key="1">
    <source>
        <dbReference type="PROSITE" id="PS51061"/>
    </source>
</evidence>